<organism evidence="5">
    <name type="scientific">Salvia splendens</name>
    <name type="common">Scarlet sage</name>
    <dbReference type="NCBI Taxonomy" id="180675"/>
    <lineage>
        <taxon>Eukaryota</taxon>
        <taxon>Viridiplantae</taxon>
        <taxon>Streptophyta</taxon>
        <taxon>Embryophyta</taxon>
        <taxon>Tracheophyta</taxon>
        <taxon>Spermatophyta</taxon>
        <taxon>Magnoliopsida</taxon>
        <taxon>eudicotyledons</taxon>
        <taxon>Gunneridae</taxon>
        <taxon>Pentapetalae</taxon>
        <taxon>asterids</taxon>
        <taxon>lamiids</taxon>
        <taxon>Lamiales</taxon>
        <taxon>Lamiaceae</taxon>
        <taxon>Nepetoideae</taxon>
        <taxon>Mentheae</taxon>
        <taxon>Salviinae</taxon>
        <taxon>Salvia</taxon>
        <taxon>Salvia subgen. Calosphace</taxon>
        <taxon>core Calosphace</taxon>
    </lineage>
</organism>
<evidence type="ECO:0000313" key="6">
    <source>
        <dbReference type="Proteomes" id="UP000298416"/>
    </source>
</evidence>
<dbReference type="InterPro" id="IPR014030">
    <property type="entry name" value="Ketoacyl_synth_N"/>
</dbReference>
<proteinExistence type="predicted"/>
<dbReference type="Pfam" id="PF00109">
    <property type="entry name" value="ketoacyl-synt"/>
    <property type="match status" value="1"/>
</dbReference>
<sequence length="143" mass="15594">MSSIACAVSSTFLPNSVRSSGRHEKIKSMASPTPTVSSPKRETNPKKRIVISGMGLVSVFGSDIDVYYKKLLDGESGITPIDRFDTSDFTVKIAGQIHCFSSEGYINGKDDRRLDDCWRYSLVAGKRALDDAALGKQVVDTVK</sequence>
<dbReference type="InterPro" id="IPR016039">
    <property type="entry name" value="Thiolase-like"/>
</dbReference>
<dbReference type="GO" id="GO:0005739">
    <property type="term" value="C:mitochondrion"/>
    <property type="evidence" value="ECO:0007669"/>
    <property type="project" value="TreeGrafter"/>
</dbReference>
<evidence type="ECO:0000313" key="5">
    <source>
        <dbReference type="EMBL" id="KAG6397138.1"/>
    </source>
</evidence>
<comment type="caution">
    <text evidence="5">The sequence shown here is derived from an EMBL/GenBank/DDBJ whole genome shotgun (WGS) entry which is preliminary data.</text>
</comment>
<keyword evidence="2" id="KW-0808">Transferase</keyword>
<dbReference type="PANTHER" id="PTHR11712:SF330">
    <property type="entry name" value="BETA-KETOACYL-[ACYL-CARRIER-PROTEIN] SYNTHASE I"/>
    <property type="match status" value="1"/>
</dbReference>
<protein>
    <recommendedName>
        <fullName evidence="1">beta-ketoacyl-[acyl-carrier-protein] synthase I</fullName>
        <ecNumber evidence="1">2.3.1.41</ecNumber>
    </recommendedName>
</protein>
<evidence type="ECO:0000256" key="2">
    <source>
        <dbReference type="ARBA" id="ARBA00022679"/>
    </source>
</evidence>
<dbReference type="GO" id="GO:0006633">
    <property type="term" value="P:fatty acid biosynthetic process"/>
    <property type="evidence" value="ECO:0007669"/>
    <property type="project" value="TreeGrafter"/>
</dbReference>
<reference evidence="5" key="2">
    <citation type="submission" date="2020-08" db="EMBL/GenBank/DDBJ databases">
        <title>Plant Genome Project.</title>
        <authorList>
            <person name="Zhang R.-G."/>
        </authorList>
    </citation>
    <scope>NUCLEOTIDE SEQUENCE</scope>
    <source>
        <strain evidence="5">Huo1</strain>
        <tissue evidence="5">Leaf</tissue>
    </source>
</reference>
<dbReference type="SUPFAM" id="SSF53901">
    <property type="entry name" value="Thiolase-like"/>
    <property type="match status" value="1"/>
</dbReference>
<accession>A0A8X8ZA66</accession>
<evidence type="ECO:0000256" key="3">
    <source>
        <dbReference type="SAM" id="MobiDB-lite"/>
    </source>
</evidence>
<dbReference type="GO" id="GO:0004315">
    <property type="term" value="F:3-oxoacyl-[acyl-carrier-protein] synthase activity"/>
    <property type="evidence" value="ECO:0007669"/>
    <property type="project" value="UniProtKB-EC"/>
</dbReference>
<evidence type="ECO:0000256" key="1">
    <source>
        <dbReference type="ARBA" id="ARBA00013191"/>
    </source>
</evidence>
<name>A0A8X8ZA66_SALSN</name>
<keyword evidence="6" id="KW-1185">Reference proteome</keyword>
<feature type="domain" description="Beta-ketoacyl synthase-like N-terminal" evidence="4">
    <location>
        <begin position="47"/>
        <end position="137"/>
    </location>
</feature>
<dbReference type="EMBL" id="PNBA02000016">
    <property type="protein sequence ID" value="KAG6397138.1"/>
    <property type="molecule type" value="Genomic_DNA"/>
</dbReference>
<gene>
    <name evidence="5" type="ORF">SASPL_143302</name>
</gene>
<reference evidence="5" key="1">
    <citation type="submission" date="2018-01" db="EMBL/GenBank/DDBJ databases">
        <authorList>
            <person name="Mao J.F."/>
        </authorList>
    </citation>
    <scope>NUCLEOTIDE SEQUENCE</scope>
    <source>
        <strain evidence="5">Huo1</strain>
        <tissue evidence="5">Leaf</tissue>
    </source>
</reference>
<dbReference type="Gene3D" id="3.40.47.10">
    <property type="match status" value="1"/>
</dbReference>
<dbReference type="InterPro" id="IPR000794">
    <property type="entry name" value="Beta-ketoacyl_synthase"/>
</dbReference>
<dbReference type="PANTHER" id="PTHR11712">
    <property type="entry name" value="POLYKETIDE SYNTHASE-RELATED"/>
    <property type="match status" value="1"/>
</dbReference>
<feature type="region of interest" description="Disordered" evidence="3">
    <location>
        <begin position="16"/>
        <end position="44"/>
    </location>
</feature>
<evidence type="ECO:0000259" key="4">
    <source>
        <dbReference type="Pfam" id="PF00109"/>
    </source>
</evidence>
<dbReference type="AlphaFoldDB" id="A0A8X8ZA66"/>
<dbReference type="EC" id="2.3.1.41" evidence="1"/>
<dbReference type="Proteomes" id="UP000298416">
    <property type="component" value="Unassembled WGS sequence"/>
</dbReference>